<gene>
    <name evidence="5" type="primary">106055987</name>
    <name evidence="8" type="synonym">LOC106055987</name>
</gene>
<evidence type="ECO:0000256" key="2">
    <source>
        <dbReference type="ARBA" id="ARBA00022679"/>
    </source>
</evidence>
<dbReference type="PANTHER" id="PTHR10545:SF29">
    <property type="entry name" value="GH14572P-RELATED"/>
    <property type="match status" value="1"/>
</dbReference>
<dbReference type="RefSeq" id="XP_013067973.1">
    <property type="nucleotide sequence ID" value="XM_013212519.2"/>
</dbReference>
<reference evidence="5" key="1">
    <citation type="submission" date="2020-05" db="UniProtKB">
        <authorList>
            <consortium name="EnsemblMetazoa"/>
        </authorList>
    </citation>
    <scope>IDENTIFICATION</scope>
    <source>
        <strain evidence="5">BB02</strain>
    </source>
</reference>
<sequence length="168" mass="19261">MDNSLSDITIRAAKPEDCHEIVRLIKELAVFEKLEDQVKMTAEVLQKDCFGDRPLCYCIVAEQQDSPELVGYALYFSIYSTFEGASLHLEDLYVNPAYRGRGIGTQLWKRVTKHGLDLGCNRLQLTVLGWNTKAKDLYTHYGFKDLTESEGWHLMRMSRATMEDFVKG</sequence>
<evidence type="ECO:0000313" key="5">
    <source>
        <dbReference type="EnsemblMetazoa" id="BGLB002163-PB"/>
    </source>
</evidence>
<comment type="similarity">
    <text evidence="1">Belongs to the acetyltransferase family.</text>
</comment>
<dbReference type="GO" id="GO:0008080">
    <property type="term" value="F:N-acetyltransferase activity"/>
    <property type="evidence" value="ECO:0007669"/>
    <property type="project" value="TreeGrafter"/>
</dbReference>
<dbReference type="EnsemblMetazoa" id="BGLB002163-RB">
    <property type="protein sequence ID" value="BGLB002163-PB"/>
    <property type="gene ID" value="BGLB002163"/>
</dbReference>
<evidence type="ECO:0000313" key="7">
    <source>
        <dbReference type="Proteomes" id="UP001165740"/>
    </source>
</evidence>
<keyword evidence="2" id="KW-0808">Transferase</keyword>
<reference evidence="8" key="2">
    <citation type="submission" date="2025-04" db="UniProtKB">
        <authorList>
            <consortium name="RefSeq"/>
        </authorList>
    </citation>
    <scope>IDENTIFICATION</scope>
</reference>
<dbReference type="InterPro" id="IPR016181">
    <property type="entry name" value="Acyl_CoA_acyltransferase"/>
</dbReference>
<dbReference type="Pfam" id="PF00583">
    <property type="entry name" value="Acetyltransf_1"/>
    <property type="match status" value="1"/>
</dbReference>
<accession>A0A2C9JGE7</accession>
<dbReference type="OMA" id="HRVDWHV"/>
<keyword evidence="3" id="KW-0012">Acyltransferase</keyword>
<evidence type="ECO:0000313" key="8">
    <source>
        <dbReference type="RefSeq" id="XP_013067973.1"/>
    </source>
</evidence>
<proteinExistence type="inferred from homology"/>
<name>A0A2C9JGE7_BIOGL</name>
<dbReference type="STRING" id="6526.A0A2C9JGE7"/>
<dbReference type="InterPro" id="IPR000182">
    <property type="entry name" value="GNAT_dom"/>
</dbReference>
<dbReference type="FunFam" id="3.40.630.30:FF:000064">
    <property type="entry name" value="GNAT family acetyltransferase"/>
    <property type="match status" value="1"/>
</dbReference>
<feature type="domain" description="N-acetyltransferase" evidence="4">
    <location>
        <begin position="8"/>
        <end position="160"/>
    </location>
</feature>
<protein>
    <submittedName>
        <fullName evidence="8">Thialysine N-epsilon-acetyltransferase-like</fullName>
    </submittedName>
</protein>
<dbReference type="PANTHER" id="PTHR10545">
    <property type="entry name" value="DIAMINE N-ACETYLTRANSFERASE"/>
    <property type="match status" value="1"/>
</dbReference>
<organism evidence="5 6">
    <name type="scientific">Biomphalaria glabrata</name>
    <name type="common">Bloodfluke planorb</name>
    <name type="synonym">Freshwater snail</name>
    <dbReference type="NCBI Taxonomy" id="6526"/>
    <lineage>
        <taxon>Eukaryota</taxon>
        <taxon>Metazoa</taxon>
        <taxon>Spiralia</taxon>
        <taxon>Lophotrochozoa</taxon>
        <taxon>Mollusca</taxon>
        <taxon>Gastropoda</taxon>
        <taxon>Heterobranchia</taxon>
        <taxon>Euthyneura</taxon>
        <taxon>Panpulmonata</taxon>
        <taxon>Hygrophila</taxon>
        <taxon>Lymnaeoidea</taxon>
        <taxon>Planorbidae</taxon>
        <taxon>Biomphalaria</taxon>
    </lineage>
</organism>
<keyword evidence="7" id="KW-1185">Reference proteome</keyword>
<dbReference type="KEGG" id="bgt:106055987"/>
<dbReference type="Proteomes" id="UP000076420">
    <property type="component" value="Unassembled WGS sequence"/>
</dbReference>
<dbReference type="InterPro" id="IPR051016">
    <property type="entry name" value="Diverse_Substrate_AcTransf"/>
</dbReference>
<evidence type="ECO:0000313" key="6">
    <source>
        <dbReference type="Proteomes" id="UP000076420"/>
    </source>
</evidence>
<dbReference type="AlphaFoldDB" id="A0A2C9JGE7"/>
<dbReference type="PROSITE" id="PS51186">
    <property type="entry name" value="GNAT"/>
    <property type="match status" value="1"/>
</dbReference>
<evidence type="ECO:0000259" key="4">
    <source>
        <dbReference type="PROSITE" id="PS51186"/>
    </source>
</evidence>
<dbReference type="VEuPathDB" id="VectorBase:BGLAX_033159"/>
<dbReference type="Proteomes" id="UP001165740">
    <property type="component" value="Chromosome 15"/>
</dbReference>
<evidence type="ECO:0000256" key="3">
    <source>
        <dbReference type="ARBA" id="ARBA00023315"/>
    </source>
</evidence>
<dbReference type="SUPFAM" id="SSF55729">
    <property type="entry name" value="Acyl-CoA N-acyltransferases (Nat)"/>
    <property type="match status" value="1"/>
</dbReference>
<dbReference type="VEuPathDB" id="VectorBase:BGLB002163"/>
<dbReference type="OrthoDB" id="7305308at2759"/>
<dbReference type="Gene3D" id="3.40.630.30">
    <property type="match status" value="1"/>
</dbReference>
<dbReference type="GeneID" id="106055987"/>
<dbReference type="CDD" id="cd04301">
    <property type="entry name" value="NAT_SF"/>
    <property type="match status" value="1"/>
</dbReference>
<evidence type="ECO:0000256" key="1">
    <source>
        <dbReference type="ARBA" id="ARBA00008694"/>
    </source>
</evidence>